<accession>A0ABY5VQI1</accession>
<dbReference type="Pfam" id="PF20703">
    <property type="entry name" value="nSTAND1"/>
    <property type="match status" value="1"/>
</dbReference>
<evidence type="ECO:0000313" key="6">
    <source>
        <dbReference type="Proteomes" id="UP001059617"/>
    </source>
</evidence>
<dbReference type="PROSITE" id="PS51755">
    <property type="entry name" value="OMPR_PHOB"/>
    <property type="match status" value="1"/>
</dbReference>
<keyword evidence="2 3" id="KW-0238">DNA-binding</keyword>
<dbReference type="Pfam" id="PF25872">
    <property type="entry name" value="HTH_77"/>
    <property type="match status" value="1"/>
</dbReference>
<dbReference type="InterPro" id="IPR005158">
    <property type="entry name" value="BTAD"/>
</dbReference>
<dbReference type="InterPro" id="IPR036388">
    <property type="entry name" value="WH-like_DNA-bd_sf"/>
</dbReference>
<protein>
    <submittedName>
        <fullName evidence="5">Winged helix-turn-helix domain-containing protein</fullName>
    </submittedName>
</protein>
<dbReference type="PANTHER" id="PTHR47691">
    <property type="entry name" value="REGULATOR-RELATED"/>
    <property type="match status" value="1"/>
</dbReference>
<gene>
    <name evidence="5" type="ORF">Dfulv_29590</name>
</gene>
<dbReference type="SMART" id="SM00862">
    <property type="entry name" value="Trans_reg_C"/>
    <property type="match status" value="1"/>
</dbReference>
<dbReference type="Pfam" id="PF03704">
    <property type="entry name" value="BTAD"/>
    <property type="match status" value="1"/>
</dbReference>
<dbReference type="RefSeq" id="WP_259856973.1">
    <property type="nucleotide sequence ID" value="NZ_BAAAST010000098.1"/>
</dbReference>
<evidence type="ECO:0000256" key="3">
    <source>
        <dbReference type="PROSITE-ProRule" id="PRU01091"/>
    </source>
</evidence>
<proteinExistence type="inferred from homology"/>
<feature type="domain" description="OmpR/PhoB-type" evidence="4">
    <location>
        <begin position="11"/>
        <end position="110"/>
    </location>
</feature>
<evidence type="ECO:0000256" key="2">
    <source>
        <dbReference type="ARBA" id="ARBA00023125"/>
    </source>
</evidence>
<dbReference type="InterPro" id="IPR049052">
    <property type="entry name" value="nSTAND1"/>
</dbReference>
<name>A0ABY5VQI1_9ACTN</name>
<keyword evidence="6" id="KW-1185">Reference proteome</keyword>
<dbReference type="SUPFAM" id="SSF52540">
    <property type="entry name" value="P-loop containing nucleoside triphosphate hydrolases"/>
    <property type="match status" value="1"/>
</dbReference>
<dbReference type="Pfam" id="PF00486">
    <property type="entry name" value="Trans_reg_C"/>
    <property type="match status" value="1"/>
</dbReference>
<dbReference type="PANTHER" id="PTHR47691:SF3">
    <property type="entry name" value="HTH-TYPE TRANSCRIPTIONAL REGULATOR RV0890C-RELATED"/>
    <property type="match status" value="1"/>
</dbReference>
<dbReference type="SMART" id="SM01043">
    <property type="entry name" value="BTAD"/>
    <property type="match status" value="1"/>
</dbReference>
<dbReference type="InterPro" id="IPR016032">
    <property type="entry name" value="Sig_transdc_resp-reg_C-effctor"/>
</dbReference>
<evidence type="ECO:0000313" key="5">
    <source>
        <dbReference type="EMBL" id="UWP79311.1"/>
    </source>
</evidence>
<reference evidence="5" key="2">
    <citation type="submission" date="2022-09" db="EMBL/GenBank/DDBJ databases">
        <title>Biosynthetic gene clusters of Dactylosporangioum fulvum.</title>
        <authorList>
            <person name="Caradec T."/>
        </authorList>
    </citation>
    <scope>NUCLEOTIDE SEQUENCE</scope>
    <source>
        <strain evidence="5">NRRL B-16292</strain>
    </source>
</reference>
<comment type="similarity">
    <text evidence="1">Belongs to the AfsR/DnrI/RedD regulatory family.</text>
</comment>
<dbReference type="InterPro" id="IPR001867">
    <property type="entry name" value="OmpR/PhoB-type_DNA-bd"/>
</dbReference>
<sequence>MVSVRRATHVTLVDTTGARSVQIGLLGPLEVRDGHGTPVEVGGARLRVLLTLLALDPGRVVTSAWLVDGVWGDTPPAGAANALQSLVSRLRRVLPDGVLRARPAGYVLEVDPQDVDHLRFEALVAQARREADPAAAVALFKEAEALWRGPAFADAPLLLSRRAKLDEQRRAAVEDRIEAELAIGGPAGGDAIVAELEALVAADPLRERPVLLLMRALRRAGRTAEALAAFERCRVRLADELGADPSPALADLHVDILRDDQPVAGNLRAPLTSFVGRDREVRAVGDLVTAHRLVTLVGPGGAGKTRLSVEAGRVLCDALPDGVWLVELAPVTDPDEVTQAVWAALGMRDPAGTAGAIMAVHRDTSDSAGRLAAALAHRDLLLVLDNCEHVVETAAALADRLLGACAGLRVLATSREPLSITGEVLFPVEPLPLPPVEAGPATAREFPAVRLFQDRAAAVRPGLTADPATVEAAVRICRALDGMPLAIELAAARCRSLTPAQIADRLDDRFRLLTRGSRTALPRHQTLRAVVDWSWDLLDAAERAMLRRLAIFLGGATLESTAAVCDPDGVLGDPLELLTTLVDKSLLTVDGAGRYRMLETIRAYGLERLGAAGETAELRARHAAYFFALTEMLEGVLRTDRQLEALGVLTAEHDNLHGALRRVIADGNADLAVRFVAVVGWYWWLGGHRAEGAGLATAALSLPGPSDPEQRALACGVAAVNGFDGLGETALMREWFQEALAHPATHPMLRLFQALAVLVHRGPTLEVLTQLGTLTEDPDPWIASLGRLLVGHTLLNAGGRFDAAAAEFTLSLDGFRRLGERWGMSFALAALAEVVARQGRHGEAVDHFEEALRYLRDLGVTEDRSITEVRLAQEYSLLGRHEQAEATLADARRTASHTGLPDSLAFVEYAYAEQALRAGDLDQARTRLARAASHAGDRRVSPQVLALVRSGQALVLAFDGDHGTARTVAREAATLACGAFDAPVAAAVLEDTAQAALLAGDPARAATLLAAADTLRGGPDATRPWVADAAAEARAVLDDAAVTAATARGRAVTLGNVRDFFGSDVENPSPATTYRHD</sequence>
<dbReference type="InterPro" id="IPR027417">
    <property type="entry name" value="P-loop_NTPase"/>
</dbReference>
<dbReference type="InterPro" id="IPR011990">
    <property type="entry name" value="TPR-like_helical_dom_sf"/>
</dbReference>
<reference evidence="5" key="1">
    <citation type="submission" date="2021-04" db="EMBL/GenBank/DDBJ databases">
        <authorList>
            <person name="Hartkoorn R.C."/>
            <person name="Beaudoing E."/>
            <person name="Hot D."/>
        </authorList>
    </citation>
    <scope>NUCLEOTIDE SEQUENCE</scope>
    <source>
        <strain evidence="5">NRRL B-16292</strain>
    </source>
</reference>
<dbReference type="InterPro" id="IPR058852">
    <property type="entry name" value="HTH_77"/>
</dbReference>
<dbReference type="EMBL" id="CP073720">
    <property type="protein sequence ID" value="UWP79311.1"/>
    <property type="molecule type" value="Genomic_DNA"/>
</dbReference>
<evidence type="ECO:0000256" key="1">
    <source>
        <dbReference type="ARBA" id="ARBA00005820"/>
    </source>
</evidence>
<dbReference type="Gene3D" id="1.25.40.10">
    <property type="entry name" value="Tetratricopeptide repeat domain"/>
    <property type="match status" value="2"/>
</dbReference>
<dbReference type="CDD" id="cd15831">
    <property type="entry name" value="BTAD"/>
    <property type="match status" value="1"/>
</dbReference>
<organism evidence="5 6">
    <name type="scientific">Dactylosporangium fulvum</name>
    <dbReference type="NCBI Taxonomy" id="53359"/>
    <lineage>
        <taxon>Bacteria</taxon>
        <taxon>Bacillati</taxon>
        <taxon>Actinomycetota</taxon>
        <taxon>Actinomycetes</taxon>
        <taxon>Micromonosporales</taxon>
        <taxon>Micromonosporaceae</taxon>
        <taxon>Dactylosporangium</taxon>
    </lineage>
</organism>
<evidence type="ECO:0000259" key="4">
    <source>
        <dbReference type="PROSITE" id="PS51755"/>
    </source>
</evidence>
<dbReference type="Proteomes" id="UP001059617">
    <property type="component" value="Chromosome"/>
</dbReference>
<dbReference type="SUPFAM" id="SSF48452">
    <property type="entry name" value="TPR-like"/>
    <property type="match status" value="2"/>
</dbReference>
<dbReference type="SUPFAM" id="SSF46894">
    <property type="entry name" value="C-terminal effector domain of the bipartite response regulators"/>
    <property type="match status" value="1"/>
</dbReference>
<feature type="DNA-binding region" description="OmpR/PhoB-type" evidence="3">
    <location>
        <begin position="11"/>
        <end position="110"/>
    </location>
</feature>
<dbReference type="Gene3D" id="1.10.10.10">
    <property type="entry name" value="Winged helix-like DNA-binding domain superfamily/Winged helix DNA-binding domain"/>
    <property type="match status" value="1"/>
</dbReference>